<evidence type="ECO:0000256" key="6">
    <source>
        <dbReference type="ARBA" id="ARBA00022517"/>
    </source>
</evidence>
<dbReference type="PANTHER" id="PTHR28028:SF1">
    <property type="entry name" value="60S RIBOSOMAL SUBUNIT ASSEMBLY_EXPORT PROTEIN LOC1"/>
    <property type="match status" value="1"/>
</dbReference>
<feature type="compositionally biased region" description="Basic and acidic residues" evidence="10">
    <location>
        <begin position="161"/>
        <end position="181"/>
    </location>
</feature>
<dbReference type="GO" id="GO:0008298">
    <property type="term" value="P:intracellular mRNA localization"/>
    <property type="evidence" value="ECO:0007669"/>
    <property type="project" value="TreeGrafter"/>
</dbReference>
<dbReference type="GO" id="GO:0042273">
    <property type="term" value="P:ribosomal large subunit biogenesis"/>
    <property type="evidence" value="ECO:0007669"/>
    <property type="project" value="InterPro"/>
</dbReference>
<name>A0A8H7N4C9_BIOOC</name>
<dbReference type="AlphaFoldDB" id="A0A8H7N4C9"/>
<evidence type="ECO:0000256" key="10">
    <source>
        <dbReference type="SAM" id="MobiDB-lite"/>
    </source>
</evidence>
<evidence type="ECO:0000256" key="4">
    <source>
        <dbReference type="ARBA" id="ARBA00011339"/>
    </source>
</evidence>
<keyword evidence="8" id="KW-0175">Coiled coil</keyword>
<evidence type="ECO:0000313" key="12">
    <source>
        <dbReference type="Proteomes" id="UP000616885"/>
    </source>
</evidence>
<keyword evidence="6" id="KW-0690">Ribosome biogenesis</keyword>
<gene>
    <name evidence="11" type="ORF">IM811_002435</name>
</gene>
<feature type="region of interest" description="Disordered" evidence="10">
    <location>
        <begin position="1"/>
        <end position="50"/>
    </location>
</feature>
<feature type="region of interest" description="Disordered" evidence="10">
    <location>
        <begin position="161"/>
        <end position="219"/>
    </location>
</feature>
<keyword evidence="5" id="KW-0813">Transport</keyword>
<comment type="subcellular location">
    <subcellularLocation>
        <location evidence="2">Nucleus</location>
        <location evidence="2">Nucleolus</location>
    </subcellularLocation>
</comment>
<dbReference type="Proteomes" id="UP000616885">
    <property type="component" value="Unassembled WGS sequence"/>
</dbReference>
<evidence type="ECO:0000256" key="1">
    <source>
        <dbReference type="ARBA" id="ARBA00001977"/>
    </source>
</evidence>
<reference evidence="11" key="1">
    <citation type="submission" date="2020-10" db="EMBL/GenBank/DDBJ databases">
        <title>High-Quality Genome Resource of Clonostachys rosea strain S41 by Oxford Nanopore Long-Read Sequencing.</title>
        <authorList>
            <person name="Wang H."/>
        </authorList>
    </citation>
    <scope>NUCLEOTIDE SEQUENCE</scope>
    <source>
        <strain evidence="11">S41</strain>
    </source>
</reference>
<evidence type="ECO:0000313" key="11">
    <source>
        <dbReference type="EMBL" id="KAF9747101.1"/>
    </source>
</evidence>
<comment type="caution">
    <text evidence="11">The sequence shown here is derived from an EMBL/GenBank/DDBJ whole genome shotgun (WGS) entry which is preliminary data.</text>
</comment>
<dbReference type="PANTHER" id="PTHR28028">
    <property type="entry name" value="60S RIBOSOMAL SUBUNIT ASSEMBLY/EXPORT PROTEIN LOC1"/>
    <property type="match status" value="1"/>
</dbReference>
<keyword evidence="7" id="KW-0509">mRNA transport</keyword>
<evidence type="ECO:0000256" key="3">
    <source>
        <dbReference type="ARBA" id="ARBA00008132"/>
    </source>
</evidence>
<dbReference type="GO" id="GO:0003729">
    <property type="term" value="F:mRNA binding"/>
    <property type="evidence" value="ECO:0007669"/>
    <property type="project" value="InterPro"/>
</dbReference>
<dbReference type="EMBL" id="JADCTT010000010">
    <property type="protein sequence ID" value="KAF9747101.1"/>
    <property type="molecule type" value="Genomic_DNA"/>
</dbReference>
<evidence type="ECO:0000256" key="7">
    <source>
        <dbReference type="ARBA" id="ARBA00022816"/>
    </source>
</evidence>
<dbReference type="GO" id="GO:0051028">
    <property type="term" value="P:mRNA transport"/>
    <property type="evidence" value="ECO:0007669"/>
    <property type="project" value="UniProtKB-KW"/>
</dbReference>
<evidence type="ECO:0000256" key="2">
    <source>
        <dbReference type="ARBA" id="ARBA00004604"/>
    </source>
</evidence>
<organism evidence="11 12">
    <name type="scientific">Bionectria ochroleuca</name>
    <name type="common">Gliocladium roseum</name>
    <dbReference type="NCBI Taxonomy" id="29856"/>
    <lineage>
        <taxon>Eukaryota</taxon>
        <taxon>Fungi</taxon>
        <taxon>Dikarya</taxon>
        <taxon>Ascomycota</taxon>
        <taxon>Pezizomycotina</taxon>
        <taxon>Sordariomycetes</taxon>
        <taxon>Hypocreomycetidae</taxon>
        <taxon>Hypocreales</taxon>
        <taxon>Bionectriaceae</taxon>
        <taxon>Clonostachys</taxon>
    </lineage>
</organism>
<evidence type="ECO:0000256" key="5">
    <source>
        <dbReference type="ARBA" id="ARBA00022448"/>
    </source>
</evidence>
<feature type="compositionally biased region" description="Basic residues" evidence="10">
    <location>
        <begin position="209"/>
        <end position="219"/>
    </location>
</feature>
<evidence type="ECO:0000256" key="8">
    <source>
        <dbReference type="ARBA" id="ARBA00023054"/>
    </source>
</evidence>
<dbReference type="GO" id="GO:0005730">
    <property type="term" value="C:nucleolus"/>
    <property type="evidence" value="ECO:0007669"/>
    <property type="project" value="UniProtKB-SubCell"/>
</dbReference>
<dbReference type="GO" id="GO:0030687">
    <property type="term" value="C:preribosome, large subunit precursor"/>
    <property type="evidence" value="ECO:0007669"/>
    <property type="project" value="TreeGrafter"/>
</dbReference>
<proteinExistence type="inferred from homology"/>
<comment type="subunit">
    <text evidence="4">Component of the 66S pre-ribosomal particle.</text>
</comment>
<comment type="similarity">
    <text evidence="3">Belongs to the LOC1 family.</text>
</comment>
<evidence type="ECO:0008006" key="13">
    <source>
        <dbReference type="Google" id="ProtNLM"/>
    </source>
</evidence>
<sequence>MAPSRTRTMKNKNAGPKTSSAGGDTKRSATSGVSKSKKGKPGPVVSQQVKEKNRAALLKKPKKKVYTAEELNIPKLNMITPVGVVKPRGKKRGQDLCRRQGKLLATFNCYHTVLRAQRANLFRLQEGMNTILSLVQAEKEGQIESKMIKARQLEEIREARRVEAEKKEEEKKTKLENMKDSLRKKRNRKSSGKEEENLNEVSSMGTKATKPKKKSVSFA</sequence>
<dbReference type="InterPro" id="IPR037650">
    <property type="entry name" value="Loc1"/>
</dbReference>
<protein>
    <recommendedName>
        <fullName evidence="13">60S ribosomal subunit assembly/export protein LOC1</fullName>
    </recommendedName>
</protein>
<keyword evidence="9" id="KW-0539">Nucleus</keyword>
<evidence type="ECO:0000256" key="9">
    <source>
        <dbReference type="ARBA" id="ARBA00023242"/>
    </source>
</evidence>
<accession>A0A8H7N4C9</accession>
<comment type="function">
    <text evidence="1">Required for efficient assembly and nuclear export of the 60S ribosomal subunit.</text>
</comment>